<evidence type="ECO:0000256" key="4">
    <source>
        <dbReference type="ARBA" id="ARBA00023136"/>
    </source>
</evidence>
<dbReference type="EMBL" id="WBVO01000014">
    <property type="protein sequence ID" value="KAB2805479.1"/>
    <property type="molecule type" value="Genomic_DNA"/>
</dbReference>
<dbReference type="GO" id="GO:0055085">
    <property type="term" value="P:transmembrane transport"/>
    <property type="evidence" value="ECO:0007669"/>
    <property type="project" value="InterPro"/>
</dbReference>
<feature type="transmembrane region" description="Helical" evidence="5">
    <location>
        <begin position="390"/>
        <end position="421"/>
    </location>
</feature>
<dbReference type="InterPro" id="IPR011547">
    <property type="entry name" value="SLC26A/SulP_dom"/>
</dbReference>
<proteinExistence type="predicted"/>
<evidence type="ECO:0000256" key="2">
    <source>
        <dbReference type="ARBA" id="ARBA00022692"/>
    </source>
</evidence>
<feature type="transmembrane region" description="Helical" evidence="5">
    <location>
        <begin position="167"/>
        <end position="187"/>
    </location>
</feature>
<keyword evidence="8" id="KW-1185">Reference proteome</keyword>
<name>A0A6N6RFF5_9FLAO</name>
<sequence length="518" mass="56448">MFKYLKHFKQDFPASIVVFLVALPLCLGIAVASGASPFAGIISGVIGGIVIGFLSKSHLSVSGPAAGLVTIVYTAIHDLGYETFLLAVMLAGVIQLLLGLVRAGIIGHFFPSSVIKGMLAAIGLILIMKQVQHMFGYDGDPMGEFSFFQPDGFNTFTGMIRPFQEPVVMGAIIVGFFCLALMILWARPMIQNHKVLGRIPSAVLVVIVGAVINSIFAAVNPELVLGGSHLVNVPEFDGWTDFTDKIKTPNFASLGNSQVYVVAITLALVASLETLLSIEAVDKMDPHKRRTSQNAELRAQGIGNTLSGLIGGLPITAVIVRSTANLESGAQSKLSAVYHGILLLIAVLVFPYVINLIPMASLAAILIMVGYKLTRPSLYKEQFRLGWDRFVPFIVTITAILMTDLLKGVVVGLVVGIFFILRANYKVTLQSDQENEKDGKRDVHIKLSEHVSFLNKAKLQLRLDQIPNGSHVIIDGTHTKDIDYDAVEVIYNFSEVAEERQINLELRDIPEIESYYRK</sequence>
<dbReference type="GO" id="GO:0016020">
    <property type="term" value="C:membrane"/>
    <property type="evidence" value="ECO:0007669"/>
    <property type="project" value="UniProtKB-SubCell"/>
</dbReference>
<organism evidence="7 8">
    <name type="scientific">Phaeocystidibacter luteus</name>
    <dbReference type="NCBI Taxonomy" id="911197"/>
    <lineage>
        <taxon>Bacteria</taxon>
        <taxon>Pseudomonadati</taxon>
        <taxon>Bacteroidota</taxon>
        <taxon>Flavobacteriia</taxon>
        <taxon>Flavobacteriales</taxon>
        <taxon>Phaeocystidibacteraceae</taxon>
        <taxon>Phaeocystidibacter</taxon>
    </lineage>
</organism>
<gene>
    <name evidence="7" type="ORF">F8C67_13590</name>
</gene>
<evidence type="ECO:0000256" key="3">
    <source>
        <dbReference type="ARBA" id="ARBA00022989"/>
    </source>
</evidence>
<dbReference type="InterPro" id="IPR001902">
    <property type="entry name" value="SLC26A/SulP_fam"/>
</dbReference>
<dbReference type="PANTHER" id="PTHR11814">
    <property type="entry name" value="SULFATE TRANSPORTER"/>
    <property type="match status" value="1"/>
</dbReference>
<feature type="transmembrane region" description="Helical" evidence="5">
    <location>
        <begin position="199"/>
        <end position="219"/>
    </location>
</feature>
<dbReference type="Proteomes" id="UP000468650">
    <property type="component" value="Unassembled WGS sequence"/>
</dbReference>
<evidence type="ECO:0000256" key="1">
    <source>
        <dbReference type="ARBA" id="ARBA00004141"/>
    </source>
</evidence>
<protein>
    <submittedName>
        <fullName evidence="7">SulP family inorganic anion transporter</fullName>
    </submittedName>
</protein>
<feature type="domain" description="SLC26A/SulP transporter" evidence="6">
    <location>
        <begin position="8"/>
        <end position="375"/>
    </location>
</feature>
<evidence type="ECO:0000259" key="6">
    <source>
        <dbReference type="Pfam" id="PF00916"/>
    </source>
</evidence>
<dbReference type="Pfam" id="PF00916">
    <property type="entry name" value="Sulfate_transp"/>
    <property type="match status" value="1"/>
</dbReference>
<reference evidence="7 8" key="1">
    <citation type="submission" date="2019-09" db="EMBL/GenBank/DDBJ databases">
        <title>Genomes of family Cryomorphaceae.</title>
        <authorList>
            <person name="Bowman J.P."/>
        </authorList>
    </citation>
    <scope>NUCLEOTIDE SEQUENCE [LARGE SCALE GENOMIC DNA]</scope>
    <source>
        <strain evidence="7 8">LMG 25704</strain>
    </source>
</reference>
<dbReference type="RefSeq" id="WP_151668412.1">
    <property type="nucleotide sequence ID" value="NZ_WBVO01000014.1"/>
</dbReference>
<keyword evidence="3 5" id="KW-1133">Transmembrane helix</keyword>
<comment type="subcellular location">
    <subcellularLocation>
        <location evidence="1">Membrane</location>
        <topology evidence="1">Multi-pass membrane protein</topology>
    </subcellularLocation>
</comment>
<feature type="transmembrane region" description="Helical" evidence="5">
    <location>
        <begin position="302"/>
        <end position="324"/>
    </location>
</feature>
<evidence type="ECO:0000313" key="8">
    <source>
        <dbReference type="Proteomes" id="UP000468650"/>
    </source>
</evidence>
<feature type="transmembrane region" description="Helical" evidence="5">
    <location>
        <begin position="83"/>
        <end position="101"/>
    </location>
</feature>
<feature type="transmembrane region" description="Helical" evidence="5">
    <location>
        <begin position="113"/>
        <end position="131"/>
    </location>
</feature>
<feature type="transmembrane region" description="Helical" evidence="5">
    <location>
        <begin position="61"/>
        <end position="77"/>
    </location>
</feature>
<keyword evidence="2 5" id="KW-0812">Transmembrane</keyword>
<feature type="transmembrane region" description="Helical" evidence="5">
    <location>
        <begin position="38"/>
        <end position="54"/>
    </location>
</feature>
<accession>A0A6N6RFF5</accession>
<feature type="transmembrane region" description="Helical" evidence="5">
    <location>
        <begin position="336"/>
        <end position="369"/>
    </location>
</feature>
<dbReference type="AlphaFoldDB" id="A0A6N6RFF5"/>
<feature type="transmembrane region" description="Helical" evidence="5">
    <location>
        <begin position="259"/>
        <end position="281"/>
    </location>
</feature>
<dbReference type="OrthoDB" id="9769739at2"/>
<evidence type="ECO:0000313" key="7">
    <source>
        <dbReference type="EMBL" id="KAB2805479.1"/>
    </source>
</evidence>
<evidence type="ECO:0000256" key="5">
    <source>
        <dbReference type="SAM" id="Phobius"/>
    </source>
</evidence>
<keyword evidence="4 5" id="KW-0472">Membrane</keyword>
<comment type="caution">
    <text evidence="7">The sequence shown here is derived from an EMBL/GenBank/DDBJ whole genome shotgun (WGS) entry which is preliminary data.</text>
</comment>
<feature type="transmembrane region" description="Helical" evidence="5">
    <location>
        <begin position="12"/>
        <end position="32"/>
    </location>
</feature>